<dbReference type="SUPFAM" id="SSF51197">
    <property type="entry name" value="Clavaminate synthase-like"/>
    <property type="match status" value="1"/>
</dbReference>
<dbReference type="SUPFAM" id="SSF81383">
    <property type="entry name" value="F-box domain"/>
    <property type="match status" value="1"/>
</dbReference>
<keyword evidence="11" id="KW-1185">Reference proteome</keyword>
<feature type="domain" description="JmjC" evidence="9">
    <location>
        <begin position="224"/>
        <end position="387"/>
    </location>
</feature>
<organism evidence="11 12">
    <name type="scientific">Cucumis melo</name>
    <name type="common">Muskmelon</name>
    <dbReference type="NCBI Taxonomy" id="3656"/>
    <lineage>
        <taxon>Eukaryota</taxon>
        <taxon>Viridiplantae</taxon>
        <taxon>Streptophyta</taxon>
        <taxon>Embryophyta</taxon>
        <taxon>Tracheophyta</taxon>
        <taxon>Spermatophyta</taxon>
        <taxon>Magnoliopsida</taxon>
        <taxon>eudicotyledons</taxon>
        <taxon>Gunneridae</taxon>
        <taxon>Pentapetalae</taxon>
        <taxon>rosids</taxon>
        <taxon>fabids</taxon>
        <taxon>Cucurbitales</taxon>
        <taxon>Cucurbitaceae</taxon>
        <taxon>Benincaseae</taxon>
        <taxon>Cucumis</taxon>
    </lineage>
</organism>
<evidence type="ECO:0000313" key="12">
    <source>
        <dbReference type="RefSeq" id="XP_008444850.1"/>
    </source>
</evidence>
<keyword evidence="4" id="KW-0479">Metal-binding</keyword>
<accession>A0A1S3BBB9</accession>
<dbReference type="Proteomes" id="UP001652600">
    <property type="component" value="Chromosome 3"/>
</dbReference>
<comment type="subcellular location">
    <subcellularLocation>
        <location evidence="2">Nucleus</location>
    </subcellularLocation>
</comment>
<dbReference type="SMART" id="SM00558">
    <property type="entry name" value="JmjC"/>
    <property type="match status" value="1"/>
</dbReference>
<dbReference type="eggNOG" id="KOG2130">
    <property type="taxonomic scope" value="Eukaryota"/>
</dbReference>
<evidence type="ECO:0000313" key="10">
    <source>
        <dbReference type="EnsemblPlants" id="MELO3C011038.2.1"/>
    </source>
</evidence>
<dbReference type="OrthoDB" id="424465at2759"/>
<dbReference type="GO" id="GO:0016491">
    <property type="term" value="F:oxidoreductase activity"/>
    <property type="evidence" value="ECO:0007669"/>
    <property type="project" value="UniProtKB-KW"/>
</dbReference>
<dbReference type="InterPro" id="IPR050910">
    <property type="entry name" value="JMJD6_ArgDemeth/LysHydrox"/>
</dbReference>
<comment type="cofactor">
    <cofactor evidence="1">
        <name>Fe(2+)</name>
        <dbReference type="ChEBI" id="CHEBI:29033"/>
    </cofactor>
</comment>
<dbReference type="PANTHER" id="PTHR12480:SF35">
    <property type="entry name" value="TRANSCRIPTION FACTOR JUMONJI, JMJC DOMAIN-CONTAINING PROTEIN"/>
    <property type="match status" value="1"/>
</dbReference>
<name>A0A1S3BBB9_CUCME</name>
<evidence type="ECO:0000259" key="8">
    <source>
        <dbReference type="PROSITE" id="PS50181"/>
    </source>
</evidence>
<reference evidence="10" key="1">
    <citation type="submission" date="2023-03" db="UniProtKB">
        <authorList>
            <consortium name="EnsemblPlants"/>
        </authorList>
    </citation>
    <scope>IDENTIFICATION</scope>
</reference>
<dbReference type="GO" id="GO:0005634">
    <property type="term" value="C:nucleus"/>
    <property type="evidence" value="ECO:0007669"/>
    <property type="project" value="UniProtKB-SubCell"/>
</dbReference>
<dbReference type="KEGG" id="cmo:103488073"/>
<dbReference type="Pfam" id="PF13621">
    <property type="entry name" value="Cupin_8"/>
    <property type="match status" value="1"/>
</dbReference>
<gene>
    <name evidence="12" type="primary">LOC103488073</name>
    <name evidence="10" type="synonym">103488073</name>
</gene>
<dbReference type="InterPro" id="IPR001810">
    <property type="entry name" value="F-box_dom"/>
</dbReference>
<dbReference type="PROSITE" id="PS50181">
    <property type="entry name" value="FBOX"/>
    <property type="match status" value="1"/>
</dbReference>
<dbReference type="PROSITE" id="PS51184">
    <property type="entry name" value="JMJC"/>
    <property type="match status" value="1"/>
</dbReference>
<proteinExistence type="inferred from homology"/>
<dbReference type="GO" id="GO:0046872">
    <property type="term" value="F:metal ion binding"/>
    <property type="evidence" value="ECO:0007669"/>
    <property type="project" value="UniProtKB-KW"/>
</dbReference>
<reference evidence="12" key="2">
    <citation type="submission" date="2025-04" db="UniProtKB">
        <authorList>
            <consortium name="RefSeq"/>
        </authorList>
    </citation>
    <scope>IDENTIFICATION</scope>
</reference>
<evidence type="ECO:0000256" key="6">
    <source>
        <dbReference type="ARBA" id="ARBA00023004"/>
    </source>
</evidence>
<keyword evidence="5" id="KW-0560">Oxidoreductase</keyword>
<dbReference type="InterPro" id="IPR003347">
    <property type="entry name" value="JmjC_dom"/>
</dbReference>
<dbReference type="Gramene" id="MELO3C011038.2.1">
    <property type="protein sequence ID" value="MELO3C011038.2.1"/>
    <property type="gene ID" value="MELO3C011038.2"/>
</dbReference>
<dbReference type="FunFam" id="2.60.120.650:FF:000045">
    <property type="entry name" value="F-box protein At1g78280"/>
    <property type="match status" value="1"/>
</dbReference>
<feature type="domain" description="F-box" evidence="8">
    <location>
        <begin position="21"/>
        <end position="67"/>
    </location>
</feature>
<dbReference type="RefSeq" id="XP_008444850.1">
    <property type="nucleotide sequence ID" value="XM_008446628.2"/>
</dbReference>
<evidence type="ECO:0000256" key="3">
    <source>
        <dbReference type="ARBA" id="ARBA00006801"/>
    </source>
</evidence>
<dbReference type="GeneID" id="103488073"/>
<evidence type="ECO:0000259" key="9">
    <source>
        <dbReference type="PROSITE" id="PS51184"/>
    </source>
</evidence>
<dbReference type="Gene3D" id="2.60.120.650">
    <property type="entry name" value="Cupin"/>
    <property type="match status" value="1"/>
</dbReference>
<dbReference type="Gene3D" id="1.20.1280.50">
    <property type="match status" value="1"/>
</dbReference>
<evidence type="ECO:0000256" key="2">
    <source>
        <dbReference type="ARBA" id="ARBA00004123"/>
    </source>
</evidence>
<keyword evidence="6" id="KW-0408">Iron</keyword>
<comment type="similarity">
    <text evidence="3">Belongs to the JARID1 histone demethylase family.</text>
</comment>
<dbReference type="GO" id="GO:0005737">
    <property type="term" value="C:cytoplasm"/>
    <property type="evidence" value="ECO:0007669"/>
    <property type="project" value="TreeGrafter"/>
</dbReference>
<dbReference type="InterPro" id="IPR036047">
    <property type="entry name" value="F-box-like_dom_sf"/>
</dbReference>
<sequence length="969" mass="111001">MDNSGPPAAVYGFRDRRPEALGDLRILPDEVINAIVENLTPRDVSRLACVSSVMYIFCNEEPLWMSLCLNSAKGPLQYKGSWKETALHLENVPDGYGEPCRKKLQFDGFHSIFLYRRFYRCHTTLNGFYLDAGNVERKNDLSLEEFQEEFDGKKPIILSGLVDTWPARHAWSIDNLSQKYGDTAFRISQRSTKKISMKFKDYAAYMELQHDEDPLYIFDDKFGEAAPDLLKDYDVPHLFQEDLFDVLDKDKRPPFRWLIIGPERSGASWHVDPSLTSAWNTLLCGRKRWALYPPGKVPLGVTVHVNEEDGDVNIETPSSLQWWLDFYPLLADEDKPIECTQLPGETIYVPSGWWHCVLNLESTIAVTQNFVNVNNFEFVCFDMAPGYRHKGVCRAGFLALNGNGLEDAETHIPCDNSSLSTFDLERKEKRIKVHKCEDDTTHKNAISGASKFYHLWKQGFSYDINFLASFLDKERDHYNFPWSSGNCIGQRELREWLSKLWYEKPAIRELIWKGACLAINAGKWLECLKEICAFHDMSPPTDEERLPVGTGSNPVYLMDDRVVKIYIEEGVEASLYSLGTELEFYNLLCEGNSPLKNHIPEVLASGILYLENGAYKIVPWDGKKIPDVIAKCNLLPDMYRANDFPFGVWSKKQFEFRKAGISMHEPMGSAEPINIWPYIITKRCRGKMFAQLRDLLSWDDALNLASFLGEQLRNLHLLPHPPFNSTISSASYTLEAIPDCSKITPKWDVFIKTLNKKRKSISDHVKKWGSSIPRSLVEKVDEYLPDDMAKLFDTIEDENDLKDCMGLSWIHSDIMDDNILMNPCLVKSCLSESTGDNNLPSNGSKNGWNDIEQSESWSPSYILDFSNLSIDDPICDLIPIYLDVFRGNPNLLQRFLESYKLPLARRSQNVDSGDKLHRHSYRIMCYCILHDEDILGAMASLWKELKTAKSWEEIELTVWGGLNSYKGLT</sequence>
<evidence type="ECO:0000313" key="11">
    <source>
        <dbReference type="Proteomes" id="UP001652600"/>
    </source>
</evidence>
<keyword evidence="7" id="KW-0539">Nucleus</keyword>
<dbReference type="InterPro" id="IPR041667">
    <property type="entry name" value="Cupin_8"/>
</dbReference>
<evidence type="ECO:0000256" key="4">
    <source>
        <dbReference type="ARBA" id="ARBA00022723"/>
    </source>
</evidence>
<protein>
    <submittedName>
        <fullName evidence="12">F-box protein At1g78280 isoform X1</fullName>
    </submittedName>
</protein>
<dbReference type="EnsemblPlants" id="MELO3C011038.2.1">
    <property type="protein sequence ID" value="MELO3C011038.2.1"/>
    <property type="gene ID" value="MELO3C011038.2"/>
</dbReference>
<evidence type="ECO:0000256" key="1">
    <source>
        <dbReference type="ARBA" id="ARBA00001954"/>
    </source>
</evidence>
<dbReference type="InParanoid" id="A0A1S3BBB9"/>
<dbReference type="SUPFAM" id="SSF56112">
    <property type="entry name" value="Protein kinase-like (PK-like)"/>
    <property type="match status" value="1"/>
</dbReference>
<dbReference type="SMR" id="A0A1S3BBB9"/>
<dbReference type="PANTHER" id="PTHR12480">
    <property type="entry name" value="ARGININE DEMETHYLASE AND LYSYL-HYDROXYLASE JMJD"/>
    <property type="match status" value="1"/>
</dbReference>
<dbReference type="InterPro" id="IPR011009">
    <property type="entry name" value="Kinase-like_dom_sf"/>
</dbReference>
<evidence type="ECO:0000256" key="7">
    <source>
        <dbReference type="ARBA" id="ARBA00023242"/>
    </source>
</evidence>
<dbReference type="AlphaFoldDB" id="A0A1S3BBB9"/>
<dbReference type="Pfam" id="PF12937">
    <property type="entry name" value="F-box-like"/>
    <property type="match status" value="1"/>
</dbReference>
<evidence type="ECO:0000256" key="5">
    <source>
        <dbReference type="ARBA" id="ARBA00023002"/>
    </source>
</evidence>